<dbReference type="PROSITE" id="PS51257">
    <property type="entry name" value="PROKAR_LIPOPROTEIN"/>
    <property type="match status" value="1"/>
</dbReference>
<gene>
    <name evidence="1" type="ORF">LX24_02827</name>
</gene>
<dbReference type="Pfam" id="PF09484">
    <property type="entry name" value="Cas_TM1802"/>
    <property type="match status" value="1"/>
</dbReference>
<dbReference type="InterPro" id="IPR013389">
    <property type="entry name" value="CRISPR-assoc_prot_Cas8b"/>
</dbReference>
<evidence type="ECO:0000313" key="1">
    <source>
        <dbReference type="EMBL" id="TYO92774.1"/>
    </source>
</evidence>
<evidence type="ECO:0000313" key="2">
    <source>
        <dbReference type="Proteomes" id="UP000323166"/>
    </source>
</evidence>
<dbReference type="Proteomes" id="UP000323166">
    <property type="component" value="Unassembled WGS sequence"/>
</dbReference>
<proteinExistence type="predicted"/>
<sequence>MKPDLGFLDDFEDKYLKTKQGRGVFLAGVVLGCMARQQVGNNEDIHNSPLFKQMHFGRMTMRDLKKQLARVPELIKAYNMKYSLYLQQLANEAGVMILEGGDEEPGVNGNFAFTVGFSNANHFFWQKIYVKEDVQPDAGDLDDQE</sequence>
<dbReference type="AlphaFoldDB" id="A0A5S4ZMY7"/>
<name>A0A5S4ZMY7_9FIRM</name>
<dbReference type="RefSeq" id="WP_166512759.1">
    <property type="nucleotide sequence ID" value="NZ_VNHM01000023.1"/>
</dbReference>
<comment type="caution">
    <text evidence="1">The sequence shown here is derived from an EMBL/GenBank/DDBJ whole genome shotgun (WGS) entry which is preliminary data.</text>
</comment>
<keyword evidence="2" id="KW-1185">Reference proteome</keyword>
<dbReference type="EMBL" id="VNHM01000023">
    <property type="protein sequence ID" value="TYO92774.1"/>
    <property type="molecule type" value="Genomic_DNA"/>
</dbReference>
<organism evidence="1 2">
    <name type="scientific">Desulfallas thermosapovorans DSM 6562</name>
    <dbReference type="NCBI Taxonomy" id="1121431"/>
    <lineage>
        <taxon>Bacteria</taxon>
        <taxon>Bacillati</taxon>
        <taxon>Bacillota</taxon>
        <taxon>Clostridia</taxon>
        <taxon>Eubacteriales</taxon>
        <taxon>Desulfallaceae</taxon>
        <taxon>Desulfallas</taxon>
    </lineage>
</organism>
<reference evidence="1 2" key="1">
    <citation type="submission" date="2019-07" db="EMBL/GenBank/DDBJ databases">
        <title>Genomic Encyclopedia of Type Strains, Phase I: the one thousand microbial genomes (KMG-I) project.</title>
        <authorList>
            <person name="Kyrpides N."/>
        </authorList>
    </citation>
    <scope>NUCLEOTIDE SEQUENCE [LARGE SCALE GENOMIC DNA]</scope>
    <source>
        <strain evidence="1 2">DSM 6562</strain>
    </source>
</reference>
<accession>A0A5S4ZMY7</accession>
<protein>
    <submittedName>
        <fullName evidence="1">CRISPR-associated protein Cas8b/Csh1 subtype I-B</fullName>
    </submittedName>
</protein>